<feature type="domain" description="S1 motif" evidence="2">
    <location>
        <begin position="198"/>
        <end position="272"/>
    </location>
</feature>
<dbReference type="InterPro" id="IPR003029">
    <property type="entry name" value="S1_domain"/>
</dbReference>
<name>A0A6H0A090_LYSSH</name>
<reference evidence="3" key="1">
    <citation type="submission" date="2020-02" db="EMBL/GenBank/DDBJ databases">
        <authorList>
            <person name="Hu X."/>
            <person name="Yuan Z."/>
            <person name="Cheng J."/>
            <person name="Geng P."/>
        </authorList>
    </citation>
    <scope>NUCLEOTIDE SEQUENCE</scope>
    <source>
        <strain evidence="3">SSII-1</strain>
        <plasmid evidence="3">pSSII-1</plasmid>
    </source>
</reference>
<dbReference type="EMBL" id="MT075580">
    <property type="protein sequence ID" value="QIS31177.1"/>
    <property type="molecule type" value="Genomic_DNA"/>
</dbReference>
<dbReference type="InterPro" id="IPR012340">
    <property type="entry name" value="NA-bd_OB-fold"/>
</dbReference>
<sequence>MTTTNIFTQHEEQLQLQQALATLREAARMKTRILKGTVYGVETLTLVGHKQQVLAVDFNGIFGYIPASKIDNYDFKGLQAFVGTELDFVVEELFIPSELETDNDEIEEAPNNSTEAIVESNPEITLSEEYEQKTISVDAADTLVSDEPSQLTEQKNSKHSKHDSSTIKQTRFIGNRAAALEIQSNRFWKSLQTKGVSNQIYDAFVSGVDKVNVWLVVEGIRVRMNRMNFSYKFIDDLRNELYIGDMIKVKVLSFEEKEVDGNKVRNLEVSRKVLEKDPKEFLHNIKVKGTYLGVVKNIDIDNGVFVELQTFGITVLTSFPSMDSGIKLQKEKQVNVRVTKINTETGFVHGVIFDPRSGRRPRRD</sequence>
<accession>A0A6H0A090</accession>
<evidence type="ECO:0000256" key="1">
    <source>
        <dbReference type="SAM" id="MobiDB-lite"/>
    </source>
</evidence>
<feature type="region of interest" description="Disordered" evidence="1">
    <location>
        <begin position="146"/>
        <end position="166"/>
    </location>
</feature>
<evidence type="ECO:0000259" key="2">
    <source>
        <dbReference type="PROSITE" id="PS50126"/>
    </source>
</evidence>
<dbReference type="Gene3D" id="2.40.50.140">
    <property type="entry name" value="Nucleic acid-binding proteins"/>
    <property type="match status" value="1"/>
</dbReference>
<dbReference type="RefSeq" id="WP_031417269.1">
    <property type="nucleotide sequence ID" value="NZ_MT075580.1"/>
</dbReference>
<dbReference type="SUPFAM" id="SSF50249">
    <property type="entry name" value="Nucleic acid-binding proteins"/>
    <property type="match status" value="1"/>
</dbReference>
<protein>
    <recommendedName>
        <fullName evidence="2">S1 motif domain-containing protein</fullName>
    </recommendedName>
</protein>
<proteinExistence type="predicted"/>
<keyword evidence="3" id="KW-0614">Plasmid</keyword>
<dbReference type="AlphaFoldDB" id="A0A6H0A090"/>
<evidence type="ECO:0000313" key="3">
    <source>
        <dbReference type="EMBL" id="QIS31177.1"/>
    </source>
</evidence>
<organism evidence="3">
    <name type="scientific">Lysinibacillus sphaericus</name>
    <name type="common">Bacillus sphaericus</name>
    <dbReference type="NCBI Taxonomy" id="1421"/>
    <lineage>
        <taxon>Bacteria</taxon>
        <taxon>Bacillati</taxon>
        <taxon>Bacillota</taxon>
        <taxon>Bacilli</taxon>
        <taxon>Bacillales</taxon>
        <taxon>Bacillaceae</taxon>
        <taxon>Lysinibacillus</taxon>
    </lineage>
</organism>
<dbReference type="PROSITE" id="PS50126">
    <property type="entry name" value="S1"/>
    <property type="match status" value="1"/>
</dbReference>
<dbReference type="SMART" id="SM00316">
    <property type="entry name" value="S1"/>
    <property type="match status" value="2"/>
</dbReference>
<geneLocation type="plasmid" evidence="3">
    <name>pSSII-1</name>
</geneLocation>
<dbReference type="GO" id="GO:0003676">
    <property type="term" value="F:nucleic acid binding"/>
    <property type="evidence" value="ECO:0007669"/>
    <property type="project" value="InterPro"/>
</dbReference>